<evidence type="ECO:0000313" key="3">
    <source>
        <dbReference type="EMBL" id="OLP96093.1"/>
    </source>
</evidence>
<feature type="transmembrane region" description="Helical" evidence="2">
    <location>
        <begin position="279"/>
        <end position="303"/>
    </location>
</feature>
<dbReference type="EMBL" id="LSRX01000480">
    <property type="protein sequence ID" value="OLP96093.1"/>
    <property type="molecule type" value="Genomic_DNA"/>
</dbReference>
<dbReference type="PROSITE" id="PS50097">
    <property type="entry name" value="BTB"/>
    <property type="match status" value="1"/>
</dbReference>
<organism evidence="3 4">
    <name type="scientific">Symbiodinium microadriaticum</name>
    <name type="common">Dinoflagellate</name>
    <name type="synonym">Zooxanthella microadriatica</name>
    <dbReference type="NCBI Taxonomy" id="2951"/>
    <lineage>
        <taxon>Eukaryota</taxon>
        <taxon>Sar</taxon>
        <taxon>Alveolata</taxon>
        <taxon>Dinophyceae</taxon>
        <taxon>Suessiales</taxon>
        <taxon>Symbiodiniaceae</taxon>
        <taxon>Symbiodinium</taxon>
    </lineage>
</organism>
<feature type="compositionally biased region" description="Acidic residues" evidence="1">
    <location>
        <begin position="1"/>
        <end position="11"/>
    </location>
</feature>
<comment type="caution">
    <text evidence="3">The sequence shown here is derived from an EMBL/GenBank/DDBJ whole genome shotgun (WGS) entry which is preliminary data.</text>
</comment>
<name>A0A1Q9DLR7_SYMMI</name>
<keyword evidence="2" id="KW-1133">Transmembrane helix</keyword>
<dbReference type="PANTHER" id="PTHR46672:SF8">
    <property type="entry name" value="BTB DOMAIN-CONTAINING PROTEIN"/>
    <property type="match status" value="1"/>
</dbReference>
<dbReference type="PANTHER" id="PTHR46672">
    <property type="entry name" value="OS08G0495500 PROTEIN-RELATED"/>
    <property type="match status" value="1"/>
</dbReference>
<keyword evidence="2" id="KW-0812">Transmembrane</keyword>
<feature type="transmembrane region" description="Helical" evidence="2">
    <location>
        <begin position="148"/>
        <end position="167"/>
    </location>
</feature>
<feature type="region of interest" description="Disordered" evidence="1">
    <location>
        <begin position="683"/>
        <end position="702"/>
    </location>
</feature>
<feature type="compositionally biased region" description="Basic residues" evidence="1">
    <location>
        <begin position="1098"/>
        <end position="1107"/>
    </location>
</feature>
<proteinExistence type="predicted"/>
<dbReference type="InterPro" id="IPR000210">
    <property type="entry name" value="BTB/POZ_dom"/>
</dbReference>
<protein>
    <submittedName>
        <fullName evidence="3">BTB/POZ domain-containing protein</fullName>
    </submittedName>
</protein>
<dbReference type="OrthoDB" id="6359816at2759"/>
<feature type="region of interest" description="Disordered" evidence="1">
    <location>
        <begin position="1"/>
        <end position="29"/>
    </location>
</feature>
<gene>
    <name evidence="3" type="ORF">AK812_SmicGene21698</name>
</gene>
<dbReference type="Pfam" id="PF00651">
    <property type="entry name" value="BTB"/>
    <property type="match status" value="1"/>
</dbReference>
<dbReference type="InterPro" id="IPR044714">
    <property type="entry name" value="AtSIBP1-like"/>
</dbReference>
<keyword evidence="2" id="KW-0472">Membrane</keyword>
<feature type="transmembrane region" description="Helical" evidence="2">
    <location>
        <begin position="494"/>
        <end position="514"/>
    </location>
</feature>
<keyword evidence="4" id="KW-1185">Reference proteome</keyword>
<feature type="transmembrane region" description="Helical" evidence="2">
    <location>
        <begin position="103"/>
        <end position="128"/>
    </location>
</feature>
<dbReference type="CDD" id="cd18186">
    <property type="entry name" value="BTB_POZ_ZBTB_KLHL-like"/>
    <property type="match status" value="1"/>
</dbReference>
<feature type="transmembrane region" description="Helical" evidence="2">
    <location>
        <begin position="245"/>
        <end position="267"/>
    </location>
</feature>
<feature type="region of interest" description="Disordered" evidence="1">
    <location>
        <begin position="1085"/>
        <end position="1107"/>
    </location>
</feature>
<feature type="region of interest" description="Disordered" evidence="1">
    <location>
        <begin position="756"/>
        <end position="786"/>
    </location>
</feature>
<dbReference type="InterPro" id="IPR011333">
    <property type="entry name" value="SKP1/BTB/POZ_sf"/>
</dbReference>
<feature type="transmembrane region" description="Helical" evidence="2">
    <location>
        <begin position="411"/>
        <end position="429"/>
    </location>
</feature>
<dbReference type="AlphaFoldDB" id="A0A1Q9DLR7"/>
<evidence type="ECO:0000256" key="1">
    <source>
        <dbReference type="SAM" id="MobiDB-lite"/>
    </source>
</evidence>
<reference evidence="3 4" key="1">
    <citation type="submission" date="2016-02" db="EMBL/GenBank/DDBJ databases">
        <title>Genome analysis of coral dinoflagellate symbionts highlights evolutionary adaptations to a symbiotic lifestyle.</title>
        <authorList>
            <person name="Aranda M."/>
            <person name="Li Y."/>
            <person name="Liew Y.J."/>
            <person name="Baumgarten S."/>
            <person name="Simakov O."/>
            <person name="Wilson M."/>
            <person name="Piel J."/>
            <person name="Ashoor H."/>
            <person name="Bougouffa S."/>
            <person name="Bajic V.B."/>
            <person name="Ryu T."/>
            <person name="Ravasi T."/>
            <person name="Bayer T."/>
            <person name="Micklem G."/>
            <person name="Kim H."/>
            <person name="Bhak J."/>
            <person name="Lajeunesse T.C."/>
            <person name="Voolstra C.R."/>
        </authorList>
    </citation>
    <scope>NUCLEOTIDE SEQUENCE [LARGE SCALE GENOMIC DNA]</scope>
    <source>
        <strain evidence="3 4">CCMP2467</strain>
    </source>
</reference>
<evidence type="ECO:0000256" key="2">
    <source>
        <dbReference type="SAM" id="Phobius"/>
    </source>
</evidence>
<dbReference type="SUPFAM" id="SSF54695">
    <property type="entry name" value="POZ domain"/>
    <property type="match status" value="1"/>
</dbReference>
<evidence type="ECO:0000313" key="4">
    <source>
        <dbReference type="Proteomes" id="UP000186817"/>
    </source>
</evidence>
<feature type="transmembrane region" description="Helical" evidence="2">
    <location>
        <begin position="460"/>
        <end position="482"/>
    </location>
</feature>
<sequence>MAAADEQEELNDPVPMVLGSASKEGDSESRAAREEIECARFIAQMDLAGPEVLRVMPAVRAFEHCFLALRGAHGIDLLALSHPSDTIAAFWSHSWHGQRWKKVLTLITIYNGRAAIGLGMFLAALMMVLSLLLDLPGYDRHGMREDDWSMWSSWSGFLVTALVMILWRPQTRVFLDSTCISQSNDELKAKGIVSLAGLLRRSDSMLILWDPTWTERLWCLFELAAFLKSRERGVRQQKLTITPTLLGPIRVGTFLTATAGSLAFRVAPAVRPSVSGPQYSFLYTTFLTAVAAFLFGYVLAGILRRYFRDLDTMRRQLLSMSFDTALCECCTRGHADLPGLPCDRKILKQCVVMWFGSLESFESTLRSEVLEVLTRDLEEVFTTRSTIAAYTPIMWGVMDYAVTLSRVEGQFWSNLLATTAGGLALWLVAMPSLKSWLVLVCKHTRARPSSWCLEVMKNSLVALIVLSHLISLELVWTFAYGLQLPRPQLAEVSIVGTLLHALLFWALGLLLVILEDSVVLPRQVYRMLRHQLREAPAIEVLFLSRTLTRQVPVPLSEQRCANLQQLESIDVTARISRLINIYRPLGYPNLHLLVRPGERNFVELVDCLLSPAGGFMLAVDYGATFEAHGNVVSELQPQHGRGDYNRILQKLKQLLEDLEWHAEIPRLEILAMLTQSDFHPDDSELRKTSWNPPLPTSPILHSGSRKTRNEVLFSLSVHTVGSISRESCPQFLPTAEDWLRDRLAGPCLQTQFAGFGNVRQQKRSPKSRVAQGRGSSDKANGLGDLEGLQRVTPDGYDWSEPDSKARLPLIDVMLGPYAQWETRAKMLDWMIKAGADPLQAVPADDARSCTFEIGRKAESFKIPYKGHCATTFACEVLREFQASIHVADSDVKAKAFKGYLDVLTRVTPMLGQRNVAIPQSVVDMWESIRQMTPTHDVVFETADGEVSAHDLILVTASPVLKAMLESTMREGSSNRITVKDSSGAGVRLLVDMLYTSSTRDEPDYKTVLVALDLAHRWQANGIVPVLEGILLAMVTVESFVAIAEAAMLKGLQKLQQACKTFAANNSQVKTMLDRGPIPVEVRQLLGEPADPSPEGGRQKKRRTFTAP</sequence>
<dbReference type="Gene3D" id="3.30.710.10">
    <property type="entry name" value="Potassium Channel Kv1.1, Chain A"/>
    <property type="match status" value="1"/>
</dbReference>
<dbReference type="Proteomes" id="UP000186817">
    <property type="component" value="Unassembled WGS sequence"/>
</dbReference>
<accession>A0A1Q9DLR7</accession>
<dbReference type="SMART" id="SM00225">
    <property type="entry name" value="BTB"/>
    <property type="match status" value="1"/>
</dbReference>